<name>A0A8D5FL59_9BACT</name>
<evidence type="ECO:0000259" key="2">
    <source>
        <dbReference type="Pfam" id="PF04293"/>
    </source>
</evidence>
<dbReference type="RefSeq" id="WP_228855238.1">
    <property type="nucleotide sequence ID" value="NZ_AP024086.1"/>
</dbReference>
<accession>A0A8D5FL59</accession>
<dbReference type="AlphaFoldDB" id="A0A8D5FL59"/>
<dbReference type="Pfam" id="PF04293">
    <property type="entry name" value="SpoVR"/>
    <property type="match status" value="1"/>
</dbReference>
<organism evidence="3 4">
    <name type="scientific">Desulfomarina profundi</name>
    <dbReference type="NCBI Taxonomy" id="2772557"/>
    <lineage>
        <taxon>Bacteria</taxon>
        <taxon>Pseudomonadati</taxon>
        <taxon>Thermodesulfobacteriota</taxon>
        <taxon>Desulfobulbia</taxon>
        <taxon>Desulfobulbales</taxon>
        <taxon>Desulfobulbaceae</taxon>
        <taxon>Desulfomarina</taxon>
    </lineage>
</organism>
<feature type="region of interest" description="Disordered" evidence="1">
    <location>
        <begin position="502"/>
        <end position="523"/>
    </location>
</feature>
<dbReference type="PANTHER" id="PTHR30029:SF2">
    <property type="entry name" value="STAGE V SPORULATION PROTEIN R"/>
    <property type="match status" value="1"/>
</dbReference>
<evidence type="ECO:0000313" key="3">
    <source>
        <dbReference type="EMBL" id="BCL62935.1"/>
    </source>
</evidence>
<keyword evidence="4" id="KW-1185">Reference proteome</keyword>
<dbReference type="PANTHER" id="PTHR30029">
    <property type="entry name" value="STAGE V SPORULATION PROTEIN R"/>
    <property type="match status" value="1"/>
</dbReference>
<protein>
    <submittedName>
        <fullName evidence="3">SpoVR family protein</fullName>
    </submittedName>
</protein>
<reference evidence="3" key="1">
    <citation type="submission" date="2020-09" db="EMBL/GenBank/DDBJ databases">
        <title>Desulfogranum mesoprofundum gen. nov., sp. nov., a novel mesophilic, sulfate-reducing chemolithoautotroph isolated from a deep-sea hydrothermal vent chimney in the Suiyo Seamount.</title>
        <authorList>
            <person name="Hashimoto Y."/>
            <person name="Nakagawa S."/>
        </authorList>
    </citation>
    <scope>NUCLEOTIDE SEQUENCE</scope>
    <source>
        <strain evidence="3">KT2</strain>
    </source>
</reference>
<gene>
    <name evidence="3" type="ORF">DGMP_36280</name>
</gene>
<dbReference type="Proteomes" id="UP000826725">
    <property type="component" value="Chromosome"/>
</dbReference>
<sequence>MELISQHAKRIMEGCKERARDEGLSFQDESLEYIVTNRDFLQLSPKTMIPTLYDYWVQDVEVLREQGQYELYPSNPYETVINTRPPISFYNDNNPDWLNVMIFYHVIGHIDFFQNNLFFRHTWDYDFASKALSDKRLIAKLRSEKGRWVDYIIEFSRSIDNLVGYFELLSRFSGRKSGQELSMVDFYFDIFLQDQSDSSIAGYVAEIQRYNDCMREFGDKGEEHFLDSVKQRHAEFESFYRKKLKEKKSLRNPDLLKFLMENSEFLNREENKWMKTVMEVIRTTSLYFQPQIRTKILNEGWASYWHEELFLRDDRIQGHEVDFARVNAKVTSMPRVGLNPYALGMRLFQYLESRAEKGRLSFDFDRISDSHLRKKYDAKTGRGKEFIFAVRENFSDSMFINTFIDQDFVNTYKLFVADKRLNKERMTWEYYVKSRKATHYKQMVMDSLYHPPAIIINVDEHNTLVLNHVFEQKPLVRDYIEATLMGVEFLWDGKVSLYTAEPEPVKEGEGQARPAGQEAAPGKIKWQRIRYTMKDRKLTRTRVD</sequence>
<feature type="domain" description="SpoVR protein-like N-terminal" evidence="2">
    <location>
        <begin position="9"/>
        <end position="429"/>
    </location>
</feature>
<dbReference type="KEGG" id="dbk:DGMP_36280"/>
<proteinExistence type="predicted"/>
<dbReference type="InterPro" id="IPR056174">
    <property type="entry name" value="SpoVR_N"/>
</dbReference>
<dbReference type="EMBL" id="AP024086">
    <property type="protein sequence ID" value="BCL62935.1"/>
    <property type="molecule type" value="Genomic_DNA"/>
</dbReference>
<evidence type="ECO:0000313" key="4">
    <source>
        <dbReference type="Proteomes" id="UP000826725"/>
    </source>
</evidence>
<dbReference type="InterPro" id="IPR007390">
    <property type="entry name" value="Spore_V_R"/>
</dbReference>
<evidence type="ECO:0000256" key="1">
    <source>
        <dbReference type="SAM" id="MobiDB-lite"/>
    </source>
</evidence>